<comment type="caution">
    <text evidence="1">The sequence shown here is derived from an EMBL/GenBank/DDBJ whole genome shotgun (WGS) entry which is preliminary data.</text>
</comment>
<protein>
    <submittedName>
        <fullName evidence="1">Uncharacterized protein</fullName>
    </submittedName>
</protein>
<organism evidence="1 2">
    <name type="scientific">Halanaerobacter jeridensis</name>
    <dbReference type="NCBI Taxonomy" id="706427"/>
    <lineage>
        <taxon>Bacteria</taxon>
        <taxon>Bacillati</taxon>
        <taxon>Bacillota</taxon>
        <taxon>Clostridia</taxon>
        <taxon>Halanaerobiales</taxon>
        <taxon>Halobacteroidaceae</taxon>
        <taxon>Halanaerobacter</taxon>
    </lineage>
</organism>
<evidence type="ECO:0000313" key="2">
    <source>
        <dbReference type="Proteomes" id="UP000774000"/>
    </source>
</evidence>
<evidence type="ECO:0000313" key="1">
    <source>
        <dbReference type="EMBL" id="MBM7555257.1"/>
    </source>
</evidence>
<sequence>MQGAKRGDVVMIVDAIDMSTTAEAVLDDGAIMVLGASPDGINVPVKVNPKKIGYQAGKVALKNNTKVIIITEPRFSKPEQRLEKIKVVRRGIVKSGAQIEDVFPNVGAQITRFANFTGKVIIIVSNSGGVAFDAAYNQEALKVITGTVVRTVSQKGIKPVKTAAQRAIAVATEYGAGITIVAASSNSYEDILAVDKIATAIIDLGFLDIKQGGIEDHD</sequence>
<dbReference type="Proteomes" id="UP000774000">
    <property type="component" value="Unassembled WGS sequence"/>
</dbReference>
<accession>A0A938XTH4</accession>
<proteinExistence type="predicted"/>
<gene>
    <name evidence="1" type="ORF">JOC47_000081</name>
</gene>
<dbReference type="EMBL" id="JAFBDQ010000001">
    <property type="protein sequence ID" value="MBM7555257.1"/>
    <property type="molecule type" value="Genomic_DNA"/>
</dbReference>
<dbReference type="RefSeq" id="WP_338035286.1">
    <property type="nucleotide sequence ID" value="NZ_JAFBDQ010000001.1"/>
</dbReference>
<keyword evidence="2" id="KW-1185">Reference proteome</keyword>
<name>A0A938XTH4_9FIRM</name>
<dbReference type="AlphaFoldDB" id="A0A938XTH4"/>
<reference evidence="1" key="1">
    <citation type="submission" date="2021-01" db="EMBL/GenBank/DDBJ databases">
        <title>Genomic Encyclopedia of Type Strains, Phase IV (KMG-IV): sequencing the most valuable type-strain genomes for metagenomic binning, comparative biology and taxonomic classification.</title>
        <authorList>
            <person name="Goeker M."/>
        </authorList>
    </citation>
    <scope>NUCLEOTIDE SEQUENCE</scope>
    <source>
        <strain evidence="1">DSM 23230</strain>
    </source>
</reference>